<keyword evidence="2" id="KW-1185">Reference proteome</keyword>
<organism evidence="1 2">
    <name type="scientific">Hungatella hathewayi WAL-18680</name>
    <dbReference type="NCBI Taxonomy" id="742737"/>
    <lineage>
        <taxon>Bacteria</taxon>
        <taxon>Bacillati</taxon>
        <taxon>Bacillota</taxon>
        <taxon>Clostridia</taxon>
        <taxon>Lachnospirales</taxon>
        <taxon>Lachnospiraceae</taxon>
        <taxon>Hungatella</taxon>
    </lineage>
</organism>
<sequence>MKHHIIVKWNPEGKAVDGLYQKVFELFQESLEIDGVHGVTLHPSVIDRPNRYDLMICIEMDRDALARFDESSIHARWKSEYGGYLEAKAIFDCD</sequence>
<dbReference type="EMBL" id="ADLN01000061">
    <property type="protein sequence ID" value="EHI59326.1"/>
    <property type="molecule type" value="Genomic_DNA"/>
</dbReference>
<proteinExistence type="predicted"/>
<evidence type="ECO:0000313" key="2">
    <source>
        <dbReference type="Proteomes" id="UP000005384"/>
    </source>
</evidence>
<reference evidence="1 2" key="1">
    <citation type="submission" date="2011-08" db="EMBL/GenBank/DDBJ databases">
        <title>The Genome Sequence of Clostridium hathewayi WAL-18680.</title>
        <authorList>
            <consortium name="The Broad Institute Genome Sequencing Platform"/>
            <person name="Earl A."/>
            <person name="Ward D."/>
            <person name="Feldgarden M."/>
            <person name="Gevers D."/>
            <person name="Finegold S.M."/>
            <person name="Summanen P.H."/>
            <person name="Molitoris D.R."/>
            <person name="Song M."/>
            <person name="Daigneault M."/>
            <person name="Allen-Vercoe E."/>
            <person name="Young S.K."/>
            <person name="Zeng Q."/>
            <person name="Gargeya S."/>
            <person name="Fitzgerald M."/>
            <person name="Haas B."/>
            <person name="Abouelleil A."/>
            <person name="Alvarado L."/>
            <person name="Arachchi H.M."/>
            <person name="Berlin A."/>
            <person name="Brown A."/>
            <person name="Chapman S.B."/>
            <person name="Chen Z."/>
            <person name="Dunbar C."/>
            <person name="Freedman E."/>
            <person name="Gearin G."/>
            <person name="Gellesch M."/>
            <person name="Goldberg J."/>
            <person name="Griggs A."/>
            <person name="Gujja S."/>
            <person name="Heiman D."/>
            <person name="Howarth C."/>
            <person name="Larson L."/>
            <person name="Lui A."/>
            <person name="MacDonald P.J.P."/>
            <person name="Montmayeur A."/>
            <person name="Murphy C."/>
            <person name="Neiman D."/>
            <person name="Pearson M."/>
            <person name="Priest M."/>
            <person name="Roberts A."/>
            <person name="Saif S."/>
            <person name="Shea T."/>
            <person name="Shenoy N."/>
            <person name="Sisk P."/>
            <person name="Stolte C."/>
            <person name="Sykes S."/>
            <person name="Wortman J."/>
            <person name="Nusbaum C."/>
            <person name="Birren B."/>
        </authorList>
    </citation>
    <scope>NUCLEOTIDE SEQUENCE [LARGE SCALE GENOMIC DNA]</scope>
    <source>
        <strain evidence="1 2">WAL-18680</strain>
    </source>
</reference>
<dbReference type="RefSeq" id="WP_006780673.1">
    <property type="nucleotide sequence ID" value="NZ_CP040506.1"/>
</dbReference>
<accession>G5IGR6</accession>
<dbReference type="Proteomes" id="UP000005384">
    <property type="component" value="Unassembled WGS sequence"/>
</dbReference>
<dbReference type="HOGENOM" id="CLU_2382202_0_0_9"/>
<dbReference type="AlphaFoldDB" id="G5IGR6"/>
<name>G5IGR6_9FIRM</name>
<gene>
    <name evidence="1" type="ORF">HMPREF9473_02694</name>
</gene>
<protein>
    <recommendedName>
        <fullName evidence="3">Stress-response A/B barrel domain-containing protein</fullName>
    </recommendedName>
</protein>
<evidence type="ECO:0008006" key="3">
    <source>
        <dbReference type="Google" id="ProtNLM"/>
    </source>
</evidence>
<dbReference type="PATRIC" id="fig|742737.3.peg.2704"/>
<evidence type="ECO:0000313" key="1">
    <source>
        <dbReference type="EMBL" id="EHI59326.1"/>
    </source>
</evidence>
<comment type="caution">
    <text evidence="1">The sequence shown here is derived from an EMBL/GenBank/DDBJ whole genome shotgun (WGS) entry which is preliminary data.</text>
</comment>
<dbReference type="OrthoDB" id="1956323at2"/>